<name>A0A7S3YIM2_9EUKA</name>
<dbReference type="InterPro" id="IPR002048">
    <property type="entry name" value="EF_hand_dom"/>
</dbReference>
<dbReference type="InterPro" id="IPR035969">
    <property type="entry name" value="Rab-GAP_TBC_sf"/>
</dbReference>
<dbReference type="PANTHER" id="PTHR47219:SF20">
    <property type="entry name" value="TBC1 DOMAIN FAMILY MEMBER 2B"/>
    <property type="match status" value="1"/>
</dbReference>
<gene>
    <name evidence="5" type="ORF">LGLO00237_LOCUS5820</name>
</gene>
<dbReference type="Gene3D" id="1.10.8.270">
    <property type="entry name" value="putative rabgap domain of human tbc1 domain family member 14 like domains"/>
    <property type="match status" value="1"/>
</dbReference>
<dbReference type="AlphaFoldDB" id="A0A7S3YIM2"/>
<dbReference type="FunFam" id="1.10.8.270:FF:000026">
    <property type="entry name" value="TBC (Tre-2/Bub2/Cdc16) domain family"/>
    <property type="match status" value="1"/>
</dbReference>
<sequence length="730" mass="84513">MTHLQLRNRPQLGFFFSRNEEESLMSSEAYARLNRKPSSSGKLSLSMGDILPMLDEREAGLSTEDTKNNSLEDKWMALFRMRDWRGSTDLIELMREGIPDKLRGKVWKVFLRSEEMKKEYPKHYYQSLVKLSKEVQAHDRKDIFQIDKDLGRTMPKNKAFQTKEGLEKLKRVLYAYALRNPDVVGYCQGMNFICAGLLTVLGEEEAFWAFCVLIESRLGYYTATMISLKVDQSCLNRMISFKSPKVYSHMIKLGVSIHSFTTAWLLCLFMENPLPYETAIKYWDYLFCYGDEMLFHMALEILLHRSEELLAIEDADEMLEFTLHRLSKNVNALSLERITKKIGTLVNEITMLRSYYQKAETIAAADQRLDCATLASKFKFDSAEEVHHLWKLFVAPEPWDILLTNSHTEVSWFAYTLHRACYPKEPDSFCAHGLLSGLIHRLFDILDVHNTGNVTFKKFLKTIHILRYGTREERLKLCFEFYDFDGDGAIGLSDLKIGAQLITSMIEGGTSCEDNERRVNLCRDMIYRAYLLNEAEEKFVVKKFESGPFGLQLTTRSYGDYPMVKKILIETTQDMGIEVGWQLISINEVLDVCGTYYARLVISPILWQVSFQNFDDNKIYETMKGVMYPALATFRMLKFPHRNGSTVRSPSEEEKRTLSLEKFSQVIQMHAKTKALFRLHGAVLEHWRPPDPKTAEVKRNKTQSKRTSGGSLGDWWKKISVRRNRATGNP</sequence>
<keyword evidence="1" id="KW-0106">Calcium</keyword>
<dbReference type="Gene3D" id="1.10.238.10">
    <property type="entry name" value="EF-hand"/>
    <property type="match status" value="1"/>
</dbReference>
<dbReference type="SUPFAM" id="SSF47923">
    <property type="entry name" value="Ypt/Rab-GAP domain of gyp1p"/>
    <property type="match status" value="2"/>
</dbReference>
<dbReference type="InterPro" id="IPR011992">
    <property type="entry name" value="EF-hand-dom_pair"/>
</dbReference>
<dbReference type="PROSITE" id="PS50086">
    <property type="entry name" value="TBC_RABGAP"/>
    <property type="match status" value="1"/>
</dbReference>
<dbReference type="SMART" id="SM00164">
    <property type="entry name" value="TBC"/>
    <property type="match status" value="1"/>
</dbReference>
<dbReference type="GO" id="GO:0031267">
    <property type="term" value="F:small GTPase binding"/>
    <property type="evidence" value="ECO:0007669"/>
    <property type="project" value="TreeGrafter"/>
</dbReference>
<feature type="compositionally biased region" description="Basic and acidic residues" evidence="2">
    <location>
        <begin position="688"/>
        <end position="699"/>
    </location>
</feature>
<evidence type="ECO:0000313" key="5">
    <source>
        <dbReference type="EMBL" id="CAE0652828.1"/>
    </source>
</evidence>
<evidence type="ECO:0000256" key="1">
    <source>
        <dbReference type="ARBA" id="ARBA00022837"/>
    </source>
</evidence>
<evidence type="ECO:0000259" key="4">
    <source>
        <dbReference type="PROSITE" id="PS50222"/>
    </source>
</evidence>
<dbReference type="GO" id="GO:0005509">
    <property type="term" value="F:calcium ion binding"/>
    <property type="evidence" value="ECO:0007669"/>
    <property type="project" value="InterPro"/>
</dbReference>
<dbReference type="SUPFAM" id="SSF47473">
    <property type="entry name" value="EF-hand"/>
    <property type="match status" value="1"/>
</dbReference>
<dbReference type="InterPro" id="IPR050302">
    <property type="entry name" value="Rab_GAP_TBC_domain"/>
</dbReference>
<reference evidence="5" key="1">
    <citation type="submission" date="2021-01" db="EMBL/GenBank/DDBJ databases">
        <authorList>
            <person name="Corre E."/>
            <person name="Pelletier E."/>
            <person name="Niang G."/>
            <person name="Scheremetjew M."/>
            <person name="Finn R."/>
            <person name="Kale V."/>
            <person name="Holt S."/>
            <person name="Cochrane G."/>
            <person name="Meng A."/>
            <person name="Brown T."/>
            <person name="Cohen L."/>
        </authorList>
    </citation>
    <scope>NUCLEOTIDE SEQUENCE</scope>
    <source>
        <strain evidence="5">CCCM811</strain>
    </source>
</reference>
<dbReference type="PROSITE" id="PS00018">
    <property type="entry name" value="EF_HAND_1"/>
    <property type="match status" value="1"/>
</dbReference>
<accession>A0A7S3YIM2</accession>
<evidence type="ECO:0000259" key="3">
    <source>
        <dbReference type="PROSITE" id="PS50086"/>
    </source>
</evidence>
<dbReference type="Pfam" id="PF00566">
    <property type="entry name" value="RabGAP-TBC"/>
    <property type="match status" value="1"/>
</dbReference>
<dbReference type="InterPro" id="IPR000195">
    <property type="entry name" value="Rab-GAP-TBC_dom"/>
</dbReference>
<feature type="domain" description="EF-hand" evidence="4">
    <location>
        <begin position="470"/>
        <end position="505"/>
    </location>
</feature>
<proteinExistence type="predicted"/>
<dbReference type="EMBL" id="HBIV01007818">
    <property type="protein sequence ID" value="CAE0652828.1"/>
    <property type="molecule type" value="Transcribed_RNA"/>
</dbReference>
<protein>
    <recommendedName>
        <fullName evidence="6">Rab-GAP TBC domain-containing protein</fullName>
    </recommendedName>
</protein>
<dbReference type="PROSITE" id="PS50222">
    <property type="entry name" value="EF_HAND_2"/>
    <property type="match status" value="1"/>
</dbReference>
<evidence type="ECO:0000256" key="2">
    <source>
        <dbReference type="SAM" id="MobiDB-lite"/>
    </source>
</evidence>
<dbReference type="Gene3D" id="1.10.472.80">
    <property type="entry name" value="Ypt/Rab-GAP domain of gyp1p, domain 3"/>
    <property type="match status" value="1"/>
</dbReference>
<feature type="domain" description="Rab-GAP TBC" evidence="3">
    <location>
        <begin position="97"/>
        <end position="290"/>
    </location>
</feature>
<dbReference type="GO" id="GO:0005096">
    <property type="term" value="F:GTPase activator activity"/>
    <property type="evidence" value="ECO:0007669"/>
    <property type="project" value="TreeGrafter"/>
</dbReference>
<evidence type="ECO:0008006" key="6">
    <source>
        <dbReference type="Google" id="ProtNLM"/>
    </source>
</evidence>
<organism evidence="5">
    <name type="scientific">Lotharella globosa</name>
    <dbReference type="NCBI Taxonomy" id="91324"/>
    <lineage>
        <taxon>Eukaryota</taxon>
        <taxon>Sar</taxon>
        <taxon>Rhizaria</taxon>
        <taxon>Cercozoa</taxon>
        <taxon>Chlorarachniophyceae</taxon>
        <taxon>Lotharella</taxon>
    </lineage>
</organism>
<dbReference type="InterPro" id="IPR018247">
    <property type="entry name" value="EF_Hand_1_Ca_BS"/>
</dbReference>
<feature type="region of interest" description="Disordered" evidence="2">
    <location>
        <begin position="688"/>
        <end position="713"/>
    </location>
</feature>
<dbReference type="PANTHER" id="PTHR47219">
    <property type="entry name" value="RAB GTPASE-ACTIVATING PROTEIN 1-LIKE"/>
    <property type="match status" value="1"/>
</dbReference>